<reference evidence="2" key="1">
    <citation type="submission" date="2020-03" db="EMBL/GenBank/DDBJ databases">
        <authorList>
            <person name="Weist P."/>
        </authorList>
    </citation>
    <scope>NUCLEOTIDE SEQUENCE</scope>
</reference>
<organism evidence="2 3">
    <name type="scientific">Pleuronectes platessa</name>
    <name type="common">European plaice</name>
    <dbReference type="NCBI Taxonomy" id="8262"/>
    <lineage>
        <taxon>Eukaryota</taxon>
        <taxon>Metazoa</taxon>
        <taxon>Chordata</taxon>
        <taxon>Craniata</taxon>
        <taxon>Vertebrata</taxon>
        <taxon>Euteleostomi</taxon>
        <taxon>Actinopterygii</taxon>
        <taxon>Neopterygii</taxon>
        <taxon>Teleostei</taxon>
        <taxon>Neoteleostei</taxon>
        <taxon>Acanthomorphata</taxon>
        <taxon>Carangaria</taxon>
        <taxon>Pleuronectiformes</taxon>
        <taxon>Pleuronectoidei</taxon>
        <taxon>Pleuronectidae</taxon>
        <taxon>Pleuronectes</taxon>
    </lineage>
</organism>
<name>A0A9N7Y7Q6_PLEPL</name>
<dbReference type="AlphaFoldDB" id="A0A9N7Y7Q6"/>
<sequence length="213" mass="23137">MTDTVFSFLPSQQPAVRSSHRVEMNGNRWLSQSKQPGRKHLVLEELLHRPVTGAAATQGSVTGSQTPALISTLQTPGDNIYNKLLEKMRPTTGVQIEKVAPLARPAPESKSIPGCSTIEDPPGSGGDVWNVMEARAEDVTEENGTLQIAMEEPLTAGQKIKSNGGRRWRRSRNSSGASGGACWAFKELQMADQGDAVSQFNRRILQKKSASRD</sequence>
<feature type="region of interest" description="Disordered" evidence="1">
    <location>
        <begin position="160"/>
        <end position="179"/>
    </location>
</feature>
<keyword evidence="3" id="KW-1185">Reference proteome</keyword>
<evidence type="ECO:0000313" key="2">
    <source>
        <dbReference type="EMBL" id="CAB1415816.1"/>
    </source>
</evidence>
<dbReference type="EMBL" id="CADEAL010000176">
    <property type="protein sequence ID" value="CAB1415816.1"/>
    <property type="molecule type" value="Genomic_DNA"/>
</dbReference>
<evidence type="ECO:0000256" key="1">
    <source>
        <dbReference type="SAM" id="MobiDB-lite"/>
    </source>
</evidence>
<proteinExistence type="predicted"/>
<feature type="region of interest" description="Disordered" evidence="1">
    <location>
        <begin position="104"/>
        <end position="124"/>
    </location>
</feature>
<protein>
    <submittedName>
        <fullName evidence="2">Uncharacterized protein</fullName>
    </submittedName>
</protein>
<comment type="caution">
    <text evidence="2">The sequence shown here is derived from an EMBL/GenBank/DDBJ whole genome shotgun (WGS) entry which is preliminary data.</text>
</comment>
<evidence type="ECO:0000313" key="3">
    <source>
        <dbReference type="Proteomes" id="UP001153269"/>
    </source>
</evidence>
<dbReference type="Proteomes" id="UP001153269">
    <property type="component" value="Unassembled WGS sequence"/>
</dbReference>
<gene>
    <name evidence="2" type="ORF">PLEPLA_LOCUS3534</name>
</gene>
<accession>A0A9N7Y7Q6</accession>